<dbReference type="RefSeq" id="WP_147060858.1">
    <property type="nucleotide sequence ID" value="NZ_BJYL01000071.1"/>
</dbReference>
<dbReference type="EMBL" id="BJYL01000071">
    <property type="protein sequence ID" value="GEN85248.1"/>
    <property type="molecule type" value="Genomic_DNA"/>
</dbReference>
<sequence>MFGKMKRITALSLSALLFLIGSSVYAAEEDNDNIHYPHSIDLIEGNGNPVEKLKLVDEDDEVSAQSTFVVYENNGYAGNPRGMSTGFNNKYMLFHNASVSIPSGVNTTYTWERTITKINTTSNTFEVGARGQGGVKFLTELEAHIKNAYTSTETVSISQGTKSATQITQPGYYNLNFYLKSQTYDLYGDWWGYTRDQPNVRKKVDRYLGQVQEATGYMHLEVTKTGN</sequence>
<gene>
    <name evidence="2" type="ORF">SLU01_35600</name>
</gene>
<dbReference type="OrthoDB" id="9825690at2"/>
<keyword evidence="1" id="KW-0732">Signal</keyword>
<reference evidence="2 3" key="1">
    <citation type="submission" date="2019-07" db="EMBL/GenBank/DDBJ databases">
        <title>Whole genome shotgun sequence of Sporosarcina luteola NBRC 105378.</title>
        <authorList>
            <person name="Hosoyama A."/>
            <person name="Uohara A."/>
            <person name="Ohji S."/>
            <person name="Ichikawa N."/>
        </authorList>
    </citation>
    <scope>NUCLEOTIDE SEQUENCE [LARGE SCALE GENOMIC DNA]</scope>
    <source>
        <strain evidence="2 3">NBRC 105378</strain>
    </source>
</reference>
<evidence type="ECO:0000256" key="1">
    <source>
        <dbReference type="SAM" id="SignalP"/>
    </source>
</evidence>
<evidence type="ECO:0000313" key="3">
    <source>
        <dbReference type="Proteomes" id="UP000321901"/>
    </source>
</evidence>
<name>A0A511ZCT5_9BACL</name>
<dbReference type="Proteomes" id="UP000321901">
    <property type="component" value="Unassembled WGS sequence"/>
</dbReference>
<dbReference type="AlphaFoldDB" id="A0A511ZCT5"/>
<protein>
    <submittedName>
        <fullName evidence="2">Uncharacterized protein</fullName>
    </submittedName>
</protein>
<comment type="caution">
    <text evidence="2">The sequence shown here is derived from an EMBL/GenBank/DDBJ whole genome shotgun (WGS) entry which is preliminary data.</text>
</comment>
<evidence type="ECO:0000313" key="2">
    <source>
        <dbReference type="EMBL" id="GEN85248.1"/>
    </source>
</evidence>
<organism evidence="2 3">
    <name type="scientific">Sporosarcina luteola</name>
    <dbReference type="NCBI Taxonomy" id="582850"/>
    <lineage>
        <taxon>Bacteria</taxon>
        <taxon>Bacillati</taxon>
        <taxon>Bacillota</taxon>
        <taxon>Bacilli</taxon>
        <taxon>Bacillales</taxon>
        <taxon>Caryophanaceae</taxon>
        <taxon>Sporosarcina</taxon>
    </lineage>
</organism>
<accession>A0A511ZCT5</accession>
<feature type="signal peptide" evidence="1">
    <location>
        <begin position="1"/>
        <end position="26"/>
    </location>
</feature>
<keyword evidence="3" id="KW-1185">Reference proteome</keyword>
<feature type="chain" id="PRO_5022228185" evidence="1">
    <location>
        <begin position="27"/>
        <end position="227"/>
    </location>
</feature>
<proteinExistence type="predicted"/>